<dbReference type="GO" id="GO:0030677">
    <property type="term" value="C:ribonuclease P complex"/>
    <property type="evidence" value="ECO:0007669"/>
    <property type="project" value="TreeGrafter"/>
</dbReference>
<dbReference type="PANTHER" id="PTHR33992">
    <property type="entry name" value="RIBONUCLEASE P PROTEIN COMPONENT"/>
    <property type="match status" value="1"/>
</dbReference>
<comment type="function">
    <text evidence="1 7">RNaseP catalyzes the removal of the 5'-leader sequence from pre-tRNA to produce the mature 5'-terminus. It can also cleave other RNA substrates such as 4.5S RNA. The protein component plays an auxiliary but essential role in vivo by binding to the 5'-leader sequence and broadening the substrate specificity of the ribozyme.</text>
</comment>
<protein>
    <recommendedName>
        <fullName evidence="7 8">Ribonuclease P protein component</fullName>
        <shortName evidence="7">RNase P protein</shortName>
        <shortName evidence="7">RNaseP protein</shortName>
        <ecNumber evidence="7 8">3.1.26.5</ecNumber>
    </recommendedName>
    <alternativeName>
        <fullName evidence="7">Protein C5</fullName>
    </alternativeName>
</protein>
<dbReference type="PROSITE" id="PS00648">
    <property type="entry name" value="RIBONUCLEASE_P"/>
    <property type="match status" value="1"/>
</dbReference>
<evidence type="ECO:0000256" key="8">
    <source>
        <dbReference type="NCBIfam" id="TIGR00188"/>
    </source>
</evidence>
<dbReference type="HAMAP" id="MF_00227">
    <property type="entry name" value="RNase_P"/>
    <property type="match status" value="1"/>
</dbReference>
<keyword evidence="6 7" id="KW-0694">RNA-binding</keyword>
<evidence type="ECO:0000256" key="2">
    <source>
        <dbReference type="ARBA" id="ARBA00022694"/>
    </source>
</evidence>
<keyword evidence="3 7" id="KW-0540">Nuclease</keyword>
<dbReference type="InterPro" id="IPR014721">
    <property type="entry name" value="Ribsml_uS5_D2-typ_fold_subgr"/>
</dbReference>
<dbReference type="SUPFAM" id="SSF54211">
    <property type="entry name" value="Ribosomal protein S5 domain 2-like"/>
    <property type="match status" value="1"/>
</dbReference>
<comment type="subunit">
    <text evidence="7">Consists of a catalytic RNA component (M1 or rnpB) and a protein subunit.</text>
</comment>
<comment type="catalytic activity">
    <reaction evidence="7">
        <text>Endonucleolytic cleavage of RNA, removing 5'-extranucleotides from tRNA precursor.</text>
        <dbReference type="EC" id="3.1.26.5"/>
    </reaction>
</comment>
<comment type="similarity">
    <text evidence="7">Belongs to the RnpA family.</text>
</comment>
<dbReference type="InterPro" id="IPR020539">
    <property type="entry name" value="RNase_P_CS"/>
</dbReference>
<dbReference type="GO" id="GO:0042781">
    <property type="term" value="F:3'-tRNA processing endoribonuclease activity"/>
    <property type="evidence" value="ECO:0007669"/>
    <property type="project" value="TreeGrafter"/>
</dbReference>
<dbReference type="Gene3D" id="3.30.230.10">
    <property type="match status" value="1"/>
</dbReference>
<dbReference type="NCBIfam" id="TIGR00188">
    <property type="entry name" value="rnpA"/>
    <property type="match status" value="1"/>
</dbReference>
<dbReference type="GO" id="GO:0000049">
    <property type="term" value="F:tRNA binding"/>
    <property type="evidence" value="ECO:0007669"/>
    <property type="project" value="UniProtKB-UniRule"/>
</dbReference>
<sequence>MSDKRFGLSKKEIIKKSAEITQIIKNSNSVAGNLIKIYFRFGPARDVVSRVAFAVSRKVKKAVLRNRAKRLLREVYRLNKHRLIDLLSLRNMAIDMVLIFIGEAEMLKRLKYADFESDFLPLIEKILKYNE</sequence>
<dbReference type="Pfam" id="PF00825">
    <property type="entry name" value="Ribonuclease_P"/>
    <property type="match status" value="1"/>
</dbReference>
<keyword evidence="2 7" id="KW-0819">tRNA processing</keyword>
<dbReference type="InterPro" id="IPR020568">
    <property type="entry name" value="Ribosomal_Su5_D2-typ_SF"/>
</dbReference>
<keyword evidence="4 7" id="KW-0255">Endonuclease</keyword>
<evidence type="ECO:0000313" key="10">
    <source>
        <dbReference type="Proteomes" id="UP000320623"/>
    </source>
</evidence>
<dbReference type="RefSeq" id="WP_140944326.1">
    <property type="nucleotide sequence ID" value="NZ_FAOO01000003.1"/>
</dbReference>
<dbReference type="STRING" id="1643428.GCA_001442855_00516"/>
<evidence type="ECO:0000256" key="3">
    <source>
        <dbReference type="ARBA" id="ARBA00022722"/>
    </source>
</evidence>
<dbReference type="EMBL" id="FAOO01000003">
    <property type="protein sequence ID" value="CUU02588.1"/>
    <property type="molecule type" value="Genomic_DNA"/>
</dbReference>
<dbReference type="GO" id="GO:0004526">
    <property type="term" value="F:ribonuclease P activity"/>
    <property type="evidence" value="ECO:0007669"/>
    <property type="project" value="UniProtKB-UniRule"/>
</dbReference>
<dbReference type="OrthoDB" id="9810867at2"/>
<evidence type="ECO:0000256" key="5">
    <source>
        <dbReference type="ARBA" id="ARBA00022801"/>
    </source>
</evidence>
<organism evidence="9 10">
    <name type="scientific">Candidatus Thermokryptus mobilis</name>
    <dbReference type="NCBI Taxonomy" id="1643428"/>
    <lineage>
        <taxon>Bacteria</taxon>
        <taxon>Pseudomonadati</taxon>
        <taxon>Candidatus Kryptoniota</taxon>
        <taxon>Candidatus Thermokryptus</taxon>
    </lineage>
</organism>
<dbReference type="Proteomes" id="UP000320623">
    <property type="component" value="Unassembled WGS sequence"/>
</dbReference>
<dbReference type="EC" id="3.1.26.5" evidence="7 8"/>
<dbReference type="AlphaFoldDB" id="A0A0S4MUB7"/>
<name>A0A0S4MUB7_9BACT</name>
<dbReference type="GO" id="GO:0001682">
    <property type="term" value="P:tRNA 5'-leader removal"/>
    <property type="evidence" value="ECO:0007669"/>
    <property type="project" value="UniProtKB-UniRule"/>
</dbReference>
<evidence type="ECO:0000256" key="7">
    <source>
        <dbReference type="HAMAP-Rule" id="MF_00227"/>
    </source>
</evidence>
<reference evidence="10" key="1">
    <citation type="submission" date="2015-11" db="EMBL/GenBank/DDBJ databases">
        <authorList>
            <person name="Varghese N."/>
        </authorList>
    </citation>
    <scope>NUCLEOTIDE SEQUENCE [LARGE SCALE GENOMIC DNA]</scope>
</reference>
<keyword evidence="10" id="KW-1185">Reference proteome</keyword>
<evidence type="ECO:0000313" key="9">
    <source>
        <dbReference type="EMBL" id="CUU02588.1"/>
    </source>
</evidence>
<evidence type="ECO:0000256" key="6">
    <source>
        <dbReference type="ARBA" id="ARBA00022884"/>
    </source>
</evidence>
<dbReference type="InterPro" id="IPR000100">
    <property type="entry name" value="RNase_P"/>
</dbReference>
<gene>
    <name evidence="7" type="primary">rnpA</name>
    <name evidence="9" type="ORF">JGI1_00530</name>
</gene>
<accession>A0A0S4MUB7</accession>
<proteinExistence type="inferred from homology"/>
<keyword evidence="5 7" id="KW-0378">Hydrolase</keyword>
<evidence type="ECO:0000256" key="4">
    <source>
        <dbReference type="ARBA" id="ARBA00022759"/>
    </source>
</evidence>
<evidence type="ECO:0000256" key="1">
    <source>
        <dbReference type="ARBA" id="ARBA00002663"/>
    </source>
</evidence>
<dbReference type="PANTHER" id="PTHR33992:SF1">
    <property type="entry name" value="RIBONUCLEASE P PROTEIN COMPONENT"/>
    <property type="match status" value="1"/>
</dbReference>